<name>A0A9P9JT20_FUSRE</name>
<keyword evidence="3" id="KW-1185">Reference proteome</keyword>
<feature type="transmembrane region" description="Helical" evidence="1">
    <location>
        <begin position="241"/>
        <end position="263"/>
    </location>
</feature>
<dbReference type="OrthoDB" id="3502958at2759"/>
<reference evidence="2" key="1">
    <citation type="journal article" date="2021" name="Nat. Commun.">
        <title>Genetic determinants of endophytism in the Arabidopsis root mycobiome.</title>
        <authorList>
            <person name="Mesny F."/>
            <person name="Miyauchi S."/>
            <person name="Thiergart T."/>
            <person name="Pickel B."/>
            <person name="Atanasova L."/>
            <person name="Karlsson M."/>
            <person name="Huettel B."/>
            <person name="Barry K.W."/>
            <person name="Haridas S."/>
            <person name="Chen C."/>
            <person name="Bauer D."/>
            <person name="Andreopoulos W."/>
            <person name="Pangilinan J."/>
            <person name="LaButti K."/>
            <person name="Riley R."/>
            <person name="Lipzen A."/>
            <person name="Clum A."/>
            <person name="Drula E."/>
            <person name="Henrissat B."/>
            <person name="Kohler A."/>
            <person name="Grigoriev I.V."/>
            <person name="Martin F.M."/>
            <person name="Hacquard S."/>
        </authorList>
    </citation>
    <scope>NUCLEOTIDE SEQUENCE</scope>
    <source>
        <strain evidence="2">MPI-CAGE-AT-0023</strain>
    </source>
</reference>
<dbReference type="EMBL" id="JAGMUX010000034">
    <property type="protein sequence ID" value="KAH7207873.1"/>
    <property type="molecule type" value="Genomic_DNA"/>
</dbReference>
<keyword evidence="1" id="KW-0812">Transmembrane</keyword>
<dbReference type="GeneID" id="70224503"/>
<keyword evidence="1" id="KW-1133">Transmembrane helix</keyword>
<proteinExistence type="predicted"/>
<feature type="transmembrane region" description="Helical" evidence="1">
    <location>
        <begin position="209"/>
        <end position="229"/>
    </location>
</feature>
<comment type="caution">
    <text evidence="2">The sequence shown here is derived from an EMBL/GenBank/DDBJ whole genome shotgun (WGS) entry which is preliminary data.</text>
</comment>
<accession>A0A9P9JT20</accession>
<sequence length="292" mass="31860">MDPRPSSHYSDLPVVCLVRYRAANAHVNLASRVNNLEIPAQYNYCKTYQDYIEHTVVRETETRHALATALRRASSLLNSIKLAVDDGSLSDTCLSILKTKLAALQEHYSDAHSTVFHSPRDLFDPTSEHWWEYKPDTATVTQQSVLATDPPSNAVTAYPGMSASLPMTLNVRASLNFVVPSVCLLCCIPIGYAYFYGSPTHGTATDSDFWQLVAGSAMQLLSIVTLLLPSNVQGKLPHLSGIYSGLLLIASGITLPASIVLYLCVSARWSIVVSYMGNAAQVLILLQLTNAL</sequence>
<gene>
    <name evidence="2" type="ORF">BKA55DRAFT_586362</name>
</gene>
<evidence type="ECO:0000313" key="2">
    <source>
        <dbReference type="EMBL" id="KAH7207873.1"/>
    </source>
</evidence>
<protein>
    <submittedName>
        <fullName evidence="2">Uncharacterized protein</fullName>
    </submittedName>
</protein>
<evidence type="ECO:0000256" key="1">
    <source>
        <dbReference type="SAM" id="Phobius"/>
    </source>
</evidence>
<keyword evidence="1" id="KW-0472">Membrane</keyword>
<dbReference type="Proteomes" id="UP000720189">
    <property type="component" value="Unassembled WGS sequence"/>
</dbReference>
<feature type="transmembrane region" description="Helical" evidence="1">
    <location>
        <begin position="177"/>
        <end position="197"/>
    </location>
</feature>
<evidence type="ECO:0000313" key="3">
    <source>
        <dbReference type="Proteomes" id="UP000720189"/>
    </source>
</evidence>
<feature type="transmembrane region" description="Helical" evidence="1">
    <location>
        <begin position="269"/>
        <end position="288"/>
    </location>
</feature>
<organism evidence="2 3">
    <name type="scientific">Fusarium redolens</name>
    <dbReference type="NCBI Taxonomy" id="48865"/>
    <lineage>
        <taxon>Eukaryota</taxon>
        <taxon>Fungi</taxon>
        <taxon>Dikarya</taxon>
        <taxon>Ascomycota</taxon>
        <taxon>Pezizomycotina</taxon>
        <taxon>Sordariomycetes</taxon>
        <taxon>Hypocreomycetidae</taxon>
        <taxon>Hypocreales</taxon>
        <taxon>Nectriaceae</taxon>
        <taxon>Fusarium</taxon>
        <taxon>Fusarium redolens species complex</taxon>
    </lineage>
</organism>
<dbReference type="RefSeq" id="XP_046041248.1">
    <property type="nucleotide sequence ID" value="XM_046194549.1"/>
</dbReference>
<dbReference type="AlphaFoldDB" id="A0A9P9JT20"/>